<dbReference type="EMBL" id="FOUZ01000006">
    <property type="protein sequence ID" value="SFN07566.1"/>
    <property type="molecule type" value="Genomic_DNA"/>
</dbReference>
<dbReference type="InterPro" id="IPR046947">
    <property type="entry name" value="LytR-like"/>
</dbReference>
<dbReference type="SMART" id="SM00850">
    <property type="entry name" value="LytTR"/>
    <property type="match status" value="1"/>
</dbReference>
<dbReference type="Proteomes" id="UP000199149">
    <property type="component" value="Unassembled WGS sequence"/>
</dbReference>
<dbReference type="InterPro" id="IPR007492">
    <property type="entry name" value="LytTR_DNA-bd_dom"/>
</dbReference>
<evidence type="ECO:0000259" key="2">
    <source>
        <dbReference type="PROSITE" id="PS50110"/>
    </source>
</evidence>
<dbReference type="Gene3D" id="2.40.50.1020">
    <property type="entry name" value="LytTr DNA-binding domain"/>
    <property type="match status" value="1"/>
</dbReference>
<sequence length="233" mass="27117">MKLSCITVDDEPFALKLISSFVEKNQDLELISSFNSAKNALKFLENNLVDCIFLDVEMPDLNGVEFAKILAKKNQKSLVVFVSAYSKYAIDGFKVSATDFLLKPYSYDDFEQSVEKIKIQKRLATLEEEFIFIKIDSKQVKLNLSTITYIESMKDYVKIYSEEREVPYIPLMTLKKLSEMLNDNYLQINRSQIVNFKKIDSFGKNHLTIKKKEFSISEKYRIEFDIKKQSLSN</sequence>
<dbReference type="Pfam" id="PF04397">
    <property type="entry name" value="LytTR"/>
    <property type="match status" value="1"/>
</dbReference>
<dbReference type="PANTHER" id="PTHR37299:SF1">
    <property type="entry name" value="STAGE 0 SPORULATION PROTEIN A HOMOLOG"/>
    <property type="match status" value="1"/>
</dbReference>
<protein>
    <submittedName>
        <fullName evidence="4">DNA-binding response regulator, LytR/AlgR family</fullName>
    </submittedName>
</protein>
<feature type="modified residue" description="4-aspartylphosphate" evidence="1">
    <location>
        <position position="55"/>
    </location>
</feature>
<dbReference type="SUPFAM" id="SSF52172">
    <property type="entry name" value="CheY-like"/>
    <property type="match status" value="1"/>
</dbReference>
<dbReference type="PROSITE" id="PS50930">
    <property type="entry name" value="HTH_LYTTR"/>
    <property type="match status" value="1"/>
</dbReference>
<evidence type="ECO:0000259" key="3">
    <source>
        <dbReference type="PROSITE" id="PS50930"/>
    </source>
</evidence>
<keyword evidence="4" id="KW-0238">DNA-binding</keyword>
<dbReference type="PROSITE" id="PS50110">
    <property type="entry name" value="RESPONSE_REGULATORY"/>
    <property type="match status" value="1"/>
</dbReference>
<name>A0A1I4W2W0_9FLAO</name>
<dbReference type="PANTHER" id="PTHR37299">
    <property type="entry name" value="TRANSCRIPTIONAL REGULATOR-RELATED"/>
    <property type="match status" value="1"/>
</dbReference>
<evidence type="ECO:0000256" key="1">
    <source>
        <dbReference type="PROSITE-ProRule" id="PRU00169"/>
    </source>
</evidence>
<dbReference type="AlphaFoldDB" id="A0A1I4W2W0"/>
<proteinExistence type="predicted"/>
<organism evidence="4 5">
    <name type="scientific">Algoriella xinjiangensis</name>
    <dbReference type="NCBI Taxonomy" id="684065"/>
    <lineage>
        <taxon>Bacteria</taxon>
        <taxon>Pseudomonadati</taxon>
        <taxon>Bacteroidota</taxon>
        <taxon>Flavobacteriia</taxon>
        <taxon>Flavobacteriales</taxon>
        <taxon>Weeksellaceae</taxon>
        <taxon>Algoriella</taxon>
    </lineage>
</organism>
<accession>A0A1I4W2W0</accession>
<gene>
    <name evidence="4" type="ORF">SAMN05421738_106100</name>
</gene>
<dbReference type="GO" id="GO:0000156">
    <property type="term" value="F:phosphorelay response regulator activity"/>
    <property type="evidence" value="ECO:0007669"/>
    <property type="project" value="InterPro"/>
</dbReference>
<feature type="domain" description="Response regulatory" evidence="2">
    <location>
        <begin position="4"/>
        <end position="118"/>
    </location>
</feature>
<dbReference type="Gene3D" id="3.40.50.2300">
    <property type="match status" value="1"/>
</dbReference>
<dbReference type="Pfam" id="PF00072">
    <property type="entry name" value="Response_reg"/>
    <property type="match status" value="1"/>
</dbReference>
<dbReference type="InterPro" id="IPR011006">
    <property type="entry name" value="CheY-like_superfamily"/>
</dbReference>
<dbReference type="STRING" id="684065.SAMN05421738_106100"/>
<evidence type="ECO:0000313" key="4">
    <source>
        <dbReference type="EMBL" id="SFN07566.1"/>
    </source>
</evidence>
<feature type="domain" description="HTH LytTR-type" evidence="3">
    <location>
        <begin position="131"/>
        <end position="201"/>
    </location>
</feature>
<dbReference type="RefSeq" id="WP_177190272.1">
    <property type="nucleotide sequence ID" value="NZ_FOUZ01000006.1"/>
</dbReference>
<dbReference type="SMART" id="SM00448">
    <property type="entry name" value="REC"/>
    <property type="match status" value="1"/>
</dbReference>
<dbReference type="InterPro" id="IPR001789">
    <property type="entry name" value="Sig_transdc_resp-reg_receiver"/>
</dbReference>
<keyword evidence="5" id="KW-1185">Reference proteome</keyword>
<reference evidence="5" key="1">
    <citation type="submission" date="2016-10" db="EMBL/GenBank/DDBJ databases">
        <authorList>
            <person name="Varghese N."/>
            <person name="Submissions S."/>
        </authorList>
    </citation>
    <scope>NUCLEOTIDE SEQUENCE [LARGE SCALE GENOMIC DNA]</scope>
    <source>
        <strain evidence="5">XJ109</strain>
    </source>
</reference>
<keyword evidence="1" id="KW-0597">Phosphoprotein</keyword>
<evidence type="ECO:0000313" key="5">
    <source>
        <dbReference type="Proteomes" id="UP000199149"/>
    </source>
</evidence>
<dbReference type="GO" id="GO:0003677">
    <property type="term" value="F:DNA binding"/>
    <property type="evidence" value="ECO:0007669"/>
    <property type="project" value="UniProtKB-KW"/>
</dbReference>